<dbReference type="PANTHER" id="PTHR20883:SF14">
    <property type="entry name" value="PHYTANOYL-COA DIOXYGENASE"/>
    <property type="match status" value="1"/>
</dbReference>
<proteinExistence type="predicted"/>
<organism evidence="2 3">
    <name type="scientific">Bugula neritina</name>
    <name type="common">Brown bryozoan</name>
    <name type="synonym">Sertularia neritina</name>
    <dbReference type="NCBI Taxonomy" id="10212"/>
    <lineage>
        <taxon>Eukaryota</taxon>
        <taxon>Metazoa</taxon>
        <taxon>Spiralia</taxon>
        <taxon>Lophotrochozoa</taxon>
        <taxon>Bryozoa</taxon>
        <taxon>Gymnolaemata</taxon>
        <taxon>Cheilostomatida</taxon>
        <taxon>Flustrina</taxon>
        <taxon>Buguloidea</taxon>
        <taxon>Bugulidae</taxon>
        <taxon>Bugula</taxon>
    </lineage>
</organism>
<sequence>MSVEHPKGYTGKCNPEVWDERAKPPQPAVKKVGQITEEQVDTYFRDVSITNFRSLPSTYENQCYVFIEKGVVLIEDYFDVNTELEPIKKDIENMVTQIAELLFKEGKIKSKYEEHGFFQRLTMINNEYPGANILVHKRGYLPRSIQRLWSGEKLCNAMEQLIGPDIGGHPVWNLRPKTPRSHAATVPWHQDCAYLDEASYDTHQPTAWIPLLDANEENGCMEK</sequence>
<accession>A0A7J7KJQ1</accession>
<evidence type="ECO:0000256" key="1">
    <source>
        <dbReference type="ARBA" id="ARBA00001962"/>
    </source>
</evidence>
<name>A0A7J7KJQ1_BUGNE</name>
<dbReference type="PANTHER" id="PTHR20883">
    <property type="entry name" value="PHYTANOYL-COA DIOXYGENASE DOMAIN CONTAINING 1"/>
    <property type="match status" value="1"/>
</dbReference>
<dbReference type="InterPro" id="IPR008775">
    <property type="entry name" value="Phytyl_CoA_dOase-like"/>
</dbReference>
<evidence type="ECO:0000313" key="2">
    <source>
        <dbReference type="EMBL" id="KAF6038819.1"/>
    </source>
</evidence>
<evidence type="ECO:0000313" key="3">
    <source>
        <dbReference type="Proteomes" id="UP000593567"/>
    </source>
</evidence>
<dbReference type="AlphaFoldDB" id="A0A7J7KJQ1"/>
<gene>
    <name evidence="2" type="ORF">EB796_002869</name>
</gene>
<dbReference type="Gene3D" id="2.60.120.620">
    <property type="entry name" value="q2cbj1_9rhob like domain"/>
    <property type="match status" value="1"/>
</dbReference>
<dbReference type="EMBL" id="VXIV02000345">
    <property type="protein sequence ID" value="KAF6038819.1"/>
    <property type="molecule type" value="Genomic_DNA"/>
</dbReference>
<dbReference type="OrthoDB" id="445007at2759"/>
<keyword evidence="3" id="KW-1185">Reference proteome</keyword>
<comment type="cofactor">
    <cofactor evidence="1">
        <name>Fe cation</name>
        <dbReference type="ChEBI" id="CHEBI:24875"/>
    </cofactor>
</comment>
<dbReference type="Pfam" id="PF05721">
    <property type="entry name" value="PhyH"/>
    <property type="match status" value="1"/>
</dbReference>
<dbReference type="SUPFAM" id="SSF51197">
    <property type="entry name" value="Clavaminate synthase-like"/>
    <property type="match status" value="1"/>
</dbReference>
<comment type="caution">
    <text evidence="2">The sequence shown here is derived from an EMBL/GenBank/DDBJ whole genome shotgun (WGS) entry which is preliminary data.</text>
</comment>
<protein>
    <submittedName>
        <fullName evidence="2">Uncharacterized protein</fullName>
    </submittedName>
</protein>
<reference evidence="2" key="1">
    <citation type="submission" date="2020-06" db="EMBL/GenBank/DDBJ databases">
        <title>Draft genome of Bugula neritina, a colonial animal packing powerful symbionts and potential medicines.</title>
        <authorList>
            <person name="Rayko M."/>
        </authorList>
    </citation>
    <scope>NUCLEOTIDE SEQUENCE [LARGE SCALE GENOMIC DNA]</scope>
    <source>
        <strain evidence="2">Kwan_BN1</strain>
    </source>
</reference>
<dbReference type="Proteomes" id="UP000593567">
    <property type="component" value="Unassembled WGS sequence"/>
</dbReference>